<dbReference type="STRING" id="1122934.SAMN02745691_00238"/>
<dbReference type="AlphaFoldDB" id="A0A1M6B230"/>
<dbReference type="EMBL" id="FQYT01000003">
    <property type="protein sequence ID" value="SHI42727.1"/>
    <property type="molecule type" value="Genomic_DNA"/>
</dbReference>
<organism evidence="1 2">
    <name type="scientific">Parasporobacterium paucivorans DSM 15970</name>
    <dbReference type="NCBI Taxonomy" id="1122934"/>
    <lineage>
        <taxon>Bacteria</taxon>
        <taxon>Bacillati</taxon>
        <taxon>Bacillota</taxon>
        <taxon>Clostridia</taxon>
        <taxon>Lachnospirales</taxon>
        <taxon>Lachnospiraceae</taxon>
        <taxon>Parasporobacterium</taxon>
    </lineage>
</organism>
<dbReference type="RefSeq" id="WP_073992542.1">
    <property type="nucleotide sequence ID" value="NZ_FQYT01000003.1"/>
</dbReference>
<protein>
    <submittedName>
        <fullName evidence="1">Uncharacterized protein</fullName>
    </submittedName>
</protein>
<proteinExistence type="predicted"/>
<evidence type="ECO:0000313" key="2">
    <source>
        <dbReference type="Proteomes" id="UP000184342"/>
    </source>
</evidence>
<accession>A0A1M6B230</accession>
<dbReference type="Proteomes" id="UP000184342">
    <property type="component" value="Unassembled WGS sequence"/>
</dbReference>
<dbReference type="OrthoDB" id="1690493at2"/>
<name>A0A1M6B230_9FIRM</name>
<keyword evidence="2" id="KW-1185">Reference proteome</keyword>
<sequence>MSKHEAMQTYLQDHVTTIAGRVLDFNVGRPEVESISFLTQYANKDIKRYLSGAIREYGFAILIQKPYSVDNDDVNMLAMEMAQGFQDWIDEQNKAKNYPDFGTSCNVTRIESMQNMPNLSGIDESGTVAQYMLQCKVTYYEAK</sequence>
<evidence type="ECO:0000313" key="1">
    <source>
        <dbReference type="EMBL" id="SHI42727.1"/>
    </source>
</evidence>
<reference evidence="1 2" key="1">
    <citation type="submission" date="2016-11" db="EMBL/GenBank/DDBJ databases">
        <authorList>
            <person name="Jaros S."/>
            <person name="Januszkiewicz K."/>
            <person name="Wedrychowicz H."/>
        </authorList>
    </citation>
    <scope>NUCLEOTIDE SEQUENCE [LARGE SCALE GENOMIC DNA]</scope>
    <source>
        <strain evidence="1 2">DSM 15970</strain>
    </source>
</reference>
<gene>
    <name evidence="1" type="ORF">SAMN02745691_00238</name>
</gene>